<evidence type="ECO:0000313" key="2">
    <source>
        <dbReference type="EMBL" id="CAF4315073.1"/>
    </source>
</evidence>
<feature type="region of interest" description="Disordered" evidence="1">
    <location>
        <begin position="379"/>
        <end position="434"/>
    </location>
</feature>
<reference evidence="2" key="1">
    <citation type="submission" date="2021-02" db="EMBL/GenBank/DDBJ databases">
        <authorList>
            <person name="Nowell W R."/>
        </authorList>
    </citation>
    <scope>NUCLEOTIDE SEQUENCE</scope>
</reference>
<dbReference type="EMBL" id="CAJOBA010059344">
    <property type="protein sequence ID" value="CAF4315073.1"/>
    <property type="molecule type" value="Genomic_DNA"/>
</dbReference>
<organism evidence="2 3">
    <name type="scientific">Didymodactylos carnosus</name>
    <dbReference type="NCBI Taxonomy" id="1234261"/>
    <lineage>
        <taxon>Eukaryota</taxon>
        <taxon>Metazoa</taxon>
        <taxon>Spiralia</taxon>
        <taxon>Gnathifera</taxon>
        <taxon>Rotifera</taxon>
        <taxon>Eurotatoria</taxon>
        <taxon>Bdelloidea</taxon>
        <taxon>Philodinida</taxon>
        <taxon>Philodinidae</taxon>
        <taxon>Didymodactylos</taxon>
    </lineage>
</organism>
<name>A0A8S2U0X9_9BILA</name>
<accession>A0A8S2U0X9</accession>
<feature type="non-terminal residue" evidence="2">
    <location>
        <position position="434"/>
    </location>
</feature>
<feature type="region of interest" description="Disordered" evidence="1">
    <location>
        <begin position="130"/>
        <end position="156"/>
    </location>
</feature>
<protein>
    <submittedName>
        <fullName evidence="2">Uncharacterized protein</fullName>
    </submittedName>
</protein>
<feature type="compositionally biased region" description="Polar residues" evidence="1">
    <location>
        <begin position="133"/>
        <end position="147"/>
    </location>
</feature>
<sequence length="434" mass="49778">MDALEPSVSEMEEKDITTNNDRRAVFHSNTNNQSNLSIPNNSLQLANGGRNLNEVFSATNTVVTGSTVSPLSPPSFLPISSPVGVVSSSTSPRPYLKVTQSKWVKEHLNTIEQEKQESTTAARRVEKLRNIFENPSSDSPAFNSPQSRRPIIDESEEYQPKHGNEVRYWISDHPVRPTTIINLPYRQNTYHILPPEVELSNKSLISSAFTETRTELLVEKQKEIPPPYNLDDITHITNNKQIQSLYDIGYYLIDGKTWKWNQKFWLSLTQHQHDQLTRLHEQQNKEQILSVDTDIDNVKHITDKNEDPSFIVSASESTESATSSQDDFSVEIRAQRTLNMYRTNNKEISTQQKQSLQQMKTTDQVQELFKQQQIMLGRKKDNIGGIPESGYSSSEEFDDRQQKKKLYLLDDSKPITIVEESPNEQQQIQQEDRT</sequence>
<dbReference type="Proteomes" id="UP000682733">
    <property type="component" value="Unassembled WGS sequence"/>
</dbReference>
<comment type="caution">
    <text evidence="2">The sequence shown here is derived from an EMBL/GenBank/DDBJ whole genome shotgun (WGS) entry which is preliminary data.</text>
</comment>
<feature type="compositionally biased region" description="Polar residues" evidence="1">
    <location>
        <begin position="423"/>
        <end position="434"/>
    </location>
</feature>
<dbReference type="AlphaFoldDB" id="A0A8S2U0X9"/>
<evidence type="ECO:0000256" key="1">
    <source>
        <dbReference type="SAM" id="MobiDB-lite"/>
    </source>
</evidence>
<proteinExistence type="predicted"/>
<gene>
    <name evidence="2" type="ORF">TMI583_LOCUS39276</name>
</gene>
<evidence type="ECO:0000313" key="3">
    <source>
        <dbReference type="Proteomes" id="UP000682733"/>
    </source>
</evidence>